<evidence type="ECO:0000313" key="2">
    <source>
        <dbReference type="EMBL" id="TWT52467.1"/>
    </source>
</evidence>
<sequence length="882" mass="98544" precursor="true">MKCQIAFALLWSLAAQCLAATPFALPVTQDNSVVLVDGEWKLNAGSQGRMRIKGNQHIVVMSFDTSAIRGRRVTKATLVCSQGAKEISGVSISTIASPWNERRSCGVTSGAAPFTGWGYPGGKLPAVIGGNAFTMVHACDTRLIDGSYHWDVPVDMVHAMAIDAAYGLAIHEHEADYTRNPTIFSREQSAKRPYLMVEVEDDDGTVPLPPSQLQVTQMDRESALFSLVAPQHGFAYEVTIDQTPLARHNIPWIEHGSQQFIHLRDLPLPITDDSTHEISVVAVSRTGHRSQPAKVQSQIFQTLPIDTPRVMTRPRQTPVVQGVGVIPITDKFDAEGKPIGELPDDYRINNSLFDGQQVHLIAAAGEVIGFQVLLRGQGHVGVDVSMAGPLARARIDLSQSVYVPTDGRMIPDPLLPLDDTIELHPQQDQVVVADLFIPFDCVAGLHLGEITISDGRKIPIEIEVMPFALPKTASFACEMNGYGLPDSVDQYNELQYIAYDHRVHANILHYSHHTAAPGARKSNLDMRLKSGKRMDNRRYDNIPPGSTHGYWDDFAEAFGPYLDGTLFQDGHRGPIPAPGFYLTFHESWPLNCRAYFNGNPDAFEAFSEHPEYSQTFVNMLRDFETLATKQDWTKTGFQIYFNNKGSLNEATKAPWIFDEPSSFWDYRALGYFGQLSDQGRLNNDTVKIDFRIDLSRPEFCRGQLDGRSDLWIVSSWAFQNYRRLVTDRMKSDSVETWIYGTTNHVHQSNRNTVAWALDAWQHGATGVVPWQTINKSGDAMARADQLGLFIFDQDESGNTTIRHSIRLKAYREAQQLIEYLNLLKVKRGWSRDQMQRFVRTYVKFDADVAKTNVADAGTSTYREVSPTSLETLRLATAKLLAP</sequence>
<feature type="chain" id="PRO_5023133985" description="Glycoside hydrolase 123 C-terminal domain-containing protein" evidence="1">
    <location>
        <begin position="20"/>
        <end position="882"/>
    </location>
</feature>
<evidence type="ECO:0000313" key="3">
    <source>
        <dbReference type="Proteomes" id="UP000316598"/>
    </source>
</evidence>
<dbReference type="EMBL" id="SJPI01000001">
    <property type="protein sequence ID" value="TWT52467.1"/>
    <property type="molecule type" value="Genomic_DNA"/>
</dbReference>
<organism evidence="2 3">
    <name type="scientific">Rubripirellula amarantea</name>
    <dbReference type="NCBI Taxonomy" id="2527999"/>
    <lineage>
        <taxon>Bacteria</taxon>
        <taxon>Pseudomonadati</taxon>
        <taxon>Planctomycetota</taxon>
        <taxon>Planctomycetia</taxon>
        <taxon>Pirellulales</taxon>
        <taxon>Pirellulaceae</taxon>
        <taxon>Rubripirellula</taxon>
    </lineage>
</organism>
<dbReference type="AlphaFoldDB" id="A0A5C5WPG7"/>
<evidence type="ECO:0008006" key="4">
    <source>
        <dbReference type="Google" id="ProtNLM"/>
    </source>
</evidence>
<proteinExistence type="predicted"/>
<comment type="caution">
    <text evidence="2">The sequence shown here is derived from an EMBL/GenBank/DDBJ whole genome shotgun (WGS) entry which is preliminary data.</text>
</comment>
<evidence type="ECO:0000256" key="1">
    <source>
        <dbReference type="SAM" id="SignalP"/>
    </source>
</evidence>
<gene>
    <name evidence="2" type="ORF">Pla22_00910</name>
</gene>
<dbReference type="Proteomes" id="UP000316598">
    <property type="component" value="Unassembled WGS sequence"/>
</dbReference>
<dbReference type="RefSeq" id="WP_207310276.1">
    <property type="nucleotide sequence ID" value="NZ_SJPI01000001.1"/>
</dbReference>
<protein>
    <recommendedName>
        <fullName evidence="4">Glycoside hydrolase 123 C-terminal domain-containing protein</fullName>
    </recommendedName>
</protein>
<reference evidence="2 3" key="1">
    <citation type="submission" date="2019-02" db="EMBL/GenBank/DDBJ databases">
        <title>Deep-cultivation of Planctomycetes and their phenomic and genomic characterization uncovers novel biology.</title>
        <authorList>
            <person name="Wiegand S."/>
            <person name="Jogler M."/>
            <person name="Boedeker C."/>
            <person name="Pinto D."/>
            <person name="Vollmers J."/>
            <person name="Rivas-Marin E."/>
            <person name="Kohn T."/>
            <person name="Peeters S.H."/>
            <person name="Heuer A."/>
            <person name="Rast P."/>
            <person name="Oberbeckmann S."/>
            <person name="Bunk B."/>
            <person name="Jeske O."/>
            <person name="Meyerdierks A."/>
            <person name="Storesund J.E."/>
            <person name="Kallscheuer N."/>
            <person name="Luecker S."/>
            <person name="Lage O.M."/>
            <person name="Pohl T."/>
            <person name="Merkel B.J."/>
            <person name="Hornburger P."/>
            <person name="Mueller R.-W."/>
            <person name="Bruemmer F."/>
            <person name="Labrenz M."/>
            <person name="Spormann A.M."/>
            <person name="Op Den Camp H."/>
            <person name="Overmann J."/>
            <person name="Amann R."/>
            <person name="Jetten M.S.M."/>
            <person name="Mascher T."/>
            <person name="Medema M.H."/>
            <person name="Devos D.P."/>
            <person name="Kaster A.-K."/>
            <person name="Ovreas L."/>
            <person name="Rohde M."/>
            <person name="Galperin M.Y."/>
            <person name="Jogler C."/>
        </authorList>
    </citation>
    <scope>NUCLEOTIDE SEQUENCE [LARGE SCALE GENOMIC DNA]</scope>
    <source>
        <strain evidence="2 3">Pla22</strain>
    </source>
</reference>
<feature type="signal peptide" evidence="1">
    <location>
        <begin position="1"/>
        <end position="19"/>
    </location>
</feature>
<keyword evidence="1" id="KW-0732">Signal</keyword>
<keyword evidence="3" id="KW-1185">Reference proteome</keyword>
<accession>A0A5C5WPG7</accession>
<name>A0A5C5WPG7_9BACT</name>